<dbReference type="GO" id="GO:1990904">
    <property type="term" value="C:ribonucleoprotein complex"/>
    <property type="evidence" value="ECO:0007669"/>
    <property type="project" value="UniProtKB-KW"/>
</dbReference>
<evidence type="ECO:0000256" key="1">
    <source>
        <dbReference type="ARBA" id="ARBA00009106"/>
    </source>
</evidence>
<gene>
    <name evidence="6" type="ORF">SteCoe_38279</name>
</gene>
<dbReference type="AlphaFoldDB" id="A0A1R2ALK7"/>
<dbReference type="InterPro" id="IPR004977">
    <property type="entry name" value="Ribosomal_eS25"/>
</dbReference>
<dbReference type="EMBL" id="MPUH01002158">
    <property type="protein sequence ID" value="OMJ65411.1"/>
    <property type="molecule type" value="Genomic_DNA"/>
</dbReference>
<feature type="region of interest" description="Disordered" evidence="5">
    <location>
        <begin position="1"/>
        <end position="41"/>
    </location>
</feature>
<dbReference type="Pfam" id="PF03297">
    <property type="entry name" value="Ribosomal_S25"/>
    <property type="match status" value="1"/>
</dbReference>
<comment type="caution">
    <text evidence="6">The sequence shown here is derived from an EMBL/GenBank/DDBJ whole genome shotgun (WGS) entry which is preliminary data.</text>
</comment>
<name>A0A1R2ALK7_9CILI</name>
<evidence type="ECO:0000256" key="4">
    <source>
        <dbReference type="RuleBase" id="RU366057"/>
    </source>
</evidence>
<comment type="similarity">
    <text evidence="1 4">Belongs to the eukaryotic ribosomal protein eS25 family.</text>
</comment>
<protein>
    <recommendedName>
        <fullName evidence="4">40S ribosomal protein S25</fullName>
    </recommendedName>
</protein>
<dbReference type="Gene3D" id="3.30.63.20">
    <property type="match status" value="1"/>
</dbReference>
<evidence type="ECO:0000313" key="6">
    <source>
        <dbReference type="EMBL" id="OMJ65411.1"/>
    </source>
</evidence>
<evidence type="ECO:0000256" key="5">
    <source>
        <dbReference type="SAM" id="MobiDB-lite"/>
    </source>
</evidence>
<keyword evidence="2 4" id="KW-0689">Ribosomal protein</keyword>
<feature type="compositionally biased region" description="Basic and acidic residues" evidence="5">
    <location>
        <begin position="1"/>
        <end position="15"/>
    </location>
</feature>
<evidence type="ECO:0000256" key="2">
    <source>
        <dbReference type="ARBA" id="ARBA00022980"/>
    </source>
</evidence>
<evidence type="ECO:0000313" key="7">
    <source>
        <dbReference type="Proteomes" id="UP000187209"/>
    </source>
</evidence>
<dbReference type="SUPFAM" id="SSF46785">
    <property type="entry name" value="Winged helix' DNA-binding domain"/>
    <property type="match status" value="1"/>
</dbReference>
<accession>A0A1R2ALK7</accession>
<dbReference type="GO" id="GO:0005840">
    <property type="term" value="C:ribosome"/>
    <property type="evidence" value="ECO:0007669"/>
    <property type="project" value="UniProtKB-KW"/>
</dbReference>
<keyword evidence="7" id="KW-1185">Reference proteome</keyword>
<sequence length="117" mass="12905">MAKGKGDEKKPDKSKKVSLLSKPSNAGGGDKGKKKKWSKSKVKDKLDSAVYFDQETYDRLVNEIPVKNKVITAAVVSDKLKISASLARHALQELEARGTIQRVGDPHRSLKIYTRAV</sequence>
<evidence type="ECO:0000256" key="3">
    <source>
        <dbReference type="ARBA" id="ARBA00023274"/>
    </source>
</evidence>
<dbReference type="OrthoDB" id="10263513at2759"/>
<organism evidence="6 7">
    <name type="scientific">Stentor coeruleus</name>
    <dbReference type="NCBI Taxonomy" id="5963"/>
    <lineage>
        <taxon>Eukaryota</taxon>
        <taxon>Sar</taxon>
        <taxon>Alveolata</taxon>
        <taxon>Ciliophora</taxon>
        <taxon>Postciliodesmatophora</taxon>
        <taxon>Heterotrichea</taxon>
        <taxon>Heterotrichida</taxon>
        <taxon>Stentoridae</taxon>
        <taxon>Stentor</taxon>
    </lineage>
</organism>
<dbReference type="PANTHER" id="PTHR12850">
    <property type="entry name" value="40S RIBOSOMAL PROTEIN S25"/>
    <property type="match status" value="1"/>
</dbReference>
<dbReference type="FunFam" id="3.30.63.20:FF:000001">
    <property type="entry name" value="40S ribosomal protein S25"/>
    <property type="match status" value="1"/>
</dbReference>
<reference evidence="6 7" key="1">
    <citation type="submission" date="2016-11" db="EMBL/GenBank/DDBJ databases">
        <title>The macronuclear genome of Stentor coeruleus: a giant cell with tiny introns.</title>
        <authorList>
            <person name="Slabodnick M."/>
            <person name="Ruby J.G."/>
            <person name="Reiff S.B."/>
            <person name="Swart E.C."/>
            <person name="Gosai S."/>
            <person name="Prabakaran S."/>
            <person name="Witkowska E."/>
            <person name="Larue G.E."/>
            <person name="Fisher S."/>
            <person name="Freeman R.M."/>
            <person name="Gunawardena J."/>
            <person name="Chu W."/>
            <person name="Stover N.A."/>
            <person name="Gregory B.D."/>
            <person name="Nowacki M."/>
            <person name="Derisi J."/>
            <person name="Roy S.W."/>
            <person name="Marshall W.F."/>
            <person name="Sood P."/>
        </authorList>
    </citation>
    <scope>NUCLEOTIDE SEQUENCE [LARGE SCALE GENOMIC DNA]</scope>
    <source>
        <strain evidence="6">WM001</strain>
    </source>
</reference>
<dbReference type="Proteomes" id="UP000187209">
    <property type="component" value="Unassembled WGS sequence"/>
</dbReference>
<proteinExistence type="inferred from homology"/>
<keyword evidence="3 4" id="KW-0687">Ribonucleoprotein</keyword>
<dbReference type="InterPro" id="IPR036390">
    <property type="entry name" value="WH_DNA-bd_sf"/>
</dbReference>